<comment type="caution">
    <text evidence="2">The sequence shown here is derived from an EMBL/GenBank/DDBJ whole genome shotgun (WGS) entry which is preliminary data.</text>
</comment>
<name>A0A7J7X5C6_RHIFE</name>
<feature type="region of interest" description="Disordered" evidence="1">
    <location>
        <begin position="37"/>
        <end position="56"/>
    </location>
</feature>
<dbReference type="EMBL" id="JACAGC010000009">
    <property type="protein sequence ID" value="KAF6344864.1"/>
    <property type="molecule type" value="Genomic_DNA"/>
</dbReference>
<proteinExistence type="predicted"/>
<evidence type="ECO:0000313" key="2">
    <source>
        <dbReference type="EMBL" id="KAF6344864.1"/>
    </source>
</evidence>
<evidence type="ECO:0000313" key="3">
    <source>
        <dbReference type="Proteomes" id="UP000585614"/>
    </source>
</evidence>
<protein>
    <submittedName>
        <fullName evidence="2">Uncharacterized protein</fullName>
    </submittedName>
</protein>
<gene>
    <name evidence="2" type="ORF">mRhiFer1_010240</name>
</gene>
<sequence length="165" mass="18706">MRDRGFPQYQQTILRYQQGVQKFHSILMLSTQVIASDSTGKGLSPRRPPSTSDTSQKPRLFLPVFLADWILMGGSHSPLPLGSINLLKWLTELREIFYVIDQGFIIKGYNSGAARWERCVGQRTWEGARSFPALSRGTILRGPRGHHLRSSPNHVLLSFYGDFMT</sequence>
<accession>A0A7J7X5C6</accession>
<organism evidence="2 3">
    <name type="scientific">Rhinolophus ferrumequinum</name>
    <name type="common">Greater horseshoe bat</name>
    <dbReference type="NCBI Taxonomy" id="59479"/>
    <lineage>
        <taxon>Eukaryota</taxon>
        <taxon>Metazoa</taxon>
        <taxon>Chordata</taxon>
        <taxon>Craniata</taxon>
        <taxon>Vertebrata</taxon>
        <taxon>Euteleostomi</taxon>
        <taxon>Mammalia</taxon>
        <taxon>Eutheria</taxon>
        <taxon>Laurasiatheria</taxon>
        <taxon>Chiroptera</taxon>
        <taxon>Yinpterochiroptera</taxon>
        <taxon>Rhinolophoidea</taxon>
        <taxon>Rhinolophidae</taxon>
        <taxon>Rhinolophinae</taxon>
        <taxon>Rhinolophus</taxon>
    </lineage>
</organism>
<reference evidence="2 3" key="1">
    <citation type="journal article" date="2020" name="Nature">
        <title>Six reference-quality genomes reveal evolution of bat adaptations.</title>
        <authorList>
            <person name="Jebb D."/>
            <person name="Huang Z."/>
            <person name="Pippel M."/>
            <person name="Hughes G.M."/>
            <person name="Lavrichenko K."/>
            <person name="Devanna P."/>
            <person name="Winkler S."/>
            <person name="Jermiin L.S."/>
            <person name="Skirmuntt E.C."/>
            <person name="Katzourakis A."/>
            <person name="Burkitt-Gray L."/>
            <person name="Ray D.A."/>
            <person name="Sullivan K.A.M."/>
            <person name="Roscito J.G."/>
            <person name="Kirilenko B.M."/>
            <person name="Davalos L.M."/>
            <person name="Corthals A.P."/>
            <person name="Power M.L."/>
            <person name="Jones G."/>
            <person name="Ransome R.D."/>
            <person name="Dechmann D.K.N."/>
            <person name="Locatelli A.G."/>
            <person name="Puechmaille S.J."/>
            <person name="Fedrigo O."/>
            <person name="Jarvis E.D."/>
            <person name="Hiller M."/>
            <person name="Vernes S.C."/>
            <person name="Myers E.W."/>
            <person name="Teeling E.C."/>
        </authorList>
    </citation>
    <scope>NUCLEOTIDE SEQUENCE [LARGE SCALE GENOMIC DNA]</scope>
    <source>
        <strain evidence="2">MRhiFer1</strain>
        <tissue evidence="2">Lung</tissue>
    </source>
</reference>
<dbReference type="AlphaFoldDB" id="A0A7J7X5C6"/>
<dbReference type="Proteomes" id="UP000585614">
    <property type="component" value="Unassembled WGS sequence"/>
</dbReference>
<evidence type="ECO:0000256" key="1">
    <source>
        <dbReference type="SAM" id="MobiDB-lite"/>
    </source>
</evidence>